<sequence>MVVAVEMEKTMVEKKWVSFGFSFILLCLFDATFFIQFCVEGEDGRWRCYVEVKSINGDAMLKIVPLVPSTLHIFFTVGFSPFV</sequence>
<comment type="caution">
    <text evidence="1">The sequence shown here is derived from an EMBL/GenBank/DDBJ whole genome shotgun (WGS) entry which is preliminary data.</text>
</comment>
<proteinExistence type="predicted"/>
<reference evidence="1 2" key="2">
    <citation type="journal article" date="2022" name="Mol. Ecol. Resour.">
        <title>The genomes of chicory, endive, great burdock and yacon provide insights into Asteraceae paleo-polyploidization history and plant inulin production.</title>
        <authorList>
            <person name="Fan W."/>
            <person name="Wang S."/>
            <person name="Wang H."/>
            <person name="Wang A."/>
            <person name="Jiang F."/>
            <person name="Liu H."/>
            <person name="Zhao H."/>
            <person name="Xu D."/>
            <person name="Zhang Y."/>
        </authorList>
    </citation>
    <scope>NUCLEOTIDE SEQUENCE [LARGE SCALE GENOMIC DNA]</scope>
    <source>
        <strain evidence="2">cv. Niubang</strain>
    </source>
</reference>
<organism evidence="1 2">
    <name type="scientific">Arctium lappa</name>
    <name type="common">Greater burdock</name>
    <name type="synonym">Lappa major</name>
    <dbReference type="NCBI Taxonomy" id="4217"/>
    <lineage>
        <taxon>Eukaryota</taxon>
        <taxon>Viridiplantae</taxon>
        <taxon>Streptophyta</taxon>
        <taxon>Embryophyta</taxon>
        <taxon>Tracheophyta</taxon>
        <taxon>Spermatophyta</taxon>
        <taxon>Magnoliopsida</taxon>
        <taxon>eudicotyledons</taxon>
        <taxon>Gunneridae</taxon>
        <taxon>Pentapetalae</taxon>
        <taxon>asterids</taxon>
        <taxon>campanulids</taxon>
        <taxon>Asterales</taxon>
        <taxon>Asteraceae</taxon>
        <taxon>Carduoideae</taxon>
        <taxon>Cardueae</taxon>
        <taxon>Arctiinae</taxon>
        <taxon>Arctium</taxon>
    </lineage>
</organism>
<name>A0ACB9DHE5_ARCLA</name>
<keyword evidence="2" id="KW-1185">Reference proteome</keyword>
<dbReference type="EMBL" id="CM042049">
    <property type="protein sequence ID" value="KAI3745855.1"/>
    <property type="molecule type" value="Genomic_DNA"/>
</dbReference>
<gene>
    <name evidence="1" type="ORF">L6452_08266</name>
</gene>
<evidence type="ECO:0000313" key="2">
    <source>
        <dbReference type="Proteomes" id="UP001055879"/>
    </source>
</evidence>
<reference evidence="2" key="1">
    <citation type="journal article" date="2022" name="Mol. Ecol. Resour.">
        <title>The genomes of chicory, endive, great burdock and yacon provide insights into Asteraceae palaeo-polyploidization history and plant inulin production.</title>
        <authorList>
            <person name="Fan W."/>
            <person name="Wang S."/>
            <person name="Wang H."/>
            <person name="Wang A."/>
            <person name="Jiang F."/>
            <person name="Liu H."/>
            <person name="Zhao H."/>
            <person name="Xu D."/>
            <person name="Zhang Y."/>
        </authorList>
    </citation>
    <scope>NUCLEOTIDE SEQUENCE [LARGE SCALE GENOMIC DNA]</scope>
    <source>
        <strain evidence="2">cv. Niubang</strain>
    </source>
</reference>
<evidence type="ECO:0000313" key="1">
    <source>
        <dbReference type="EMBL" id="KAI3745855.1"/>
    </source>
</evidence>
<dbReference type="Proteomes" id="UP001055879">
    <property type="component" value="Linkage Group LG03"/>
</dbReference>
<accession>A0ACB9DHE5</accession>
<protein>
    <submittedName>
        <fullName evidence="1">Uncharacterized protein</fullName>
    </submittedName>
</protein>